<organism evidence="6 7">
    <name type="scientific">Strongylocentrotus purpuratus</name>
    <name type="common">Purple sea urchin</name>
    <dbReference type="NCBI Taxonomy" id="7668"/>
    <lineage>
        <taxon>Eukaryota</taxon>
        <taxon>Metazoa</taxon>
        <taxon>Echinodermata</taxon>
        <taxon>Eleutherozoa</taxon>
        <taxon>Echinozoa</taxon>
        <taxon>Echinoidea</taxon>
        <taxon>Euechinoidea</taxon>
        <taxon>Echinacea</taxon>
        <taxon>Camarodonta</taxon>
        <taxon>Echinidea</taxon>
        <taxon>Strongylocentrotidae</taxon>
        <taxon>Strongylocentrotus</taxon>
    </lineage>
</organism>
<dbReference type="CDD" id="cd06718">
    <property type="entry name" value="PDZ_Par6-like"/>
    <property type="match status" value="1"/>
</dbReference>
<dbReference type="Gene3D" id="2.30.42.10">
    <property type="match status" value="1"/>
</dbReference>
<feature type="compositionally biased region" description="Basic and acidic residues" evidence="2">
    <location>
        <begin position="1013"/>
        <end position="1025"/>
    </location>
</feature>
<dbReference type="InterPro" id="IPR008936">
    <property type="entry name" value="Rho_GTPase_activation_prot"/>
</dbReference>
<evidence type="ECO:0008006" key="8">
    <source>
        <dbReference type="Google" id="ProtNLM"/>
    </source>
</evidence>
<dbReference type="FunFam" id="2.30.42.10:FF:000372">
    <property type="match status" value="1"/>
</dbReference>
<dbReference type="EnsemblMetazoa" id="XM_030996363">
    <property type="protein sequence ID" value="XP_030852223"/>
    <property type="gene ID" value="LOC590613"/>
</dbReference>
<dbReference type="Pfam" id="PF00620">
    <property type="entry name" value="RhoGAP"/>
    <property type="match status" value="1"/>
</dbReference>
<dbReference type="OMA" id="ATTCQKG"/>
<evidence type="ECO:0000259" key="4">
    <source>
        <dbReference type="PROSITE" id="PS50106"/>
    </source>
</evidence>
<feature type="compositionally biased region" description="Basic and acidic residues" evidence="2">
    <location>
        <begin position="506"/>
        <end position="526"/>
    </location>
</feature>
<evidence type="ECO:0000313" key="7">
    <source>
        <dbReference type="Proteomes" id="UP000007110"/>
    </source>
</evidence>
<keyword evidence="7" id="KW-1185">Reference proteome</keyword>
<dbReference type="SUPFAM" id="SSF49562">
    <property type="entry name" value="C2 domain (Calcium/lipid-binding domain, CaLB)"/>
    <property type="match status" value="1"/>
</dbReference>
<dbReference type="InterPro" id="IPR000198">
    <property type="entry name" value="RhoGAP_dom"/>
</dbReference>
<dbReference type="InterPro" id="IPR036034">
    <property type="entry name" value="PDZ_sf"/>
</dbReference>
<dbReference type="OrthoDB" id="120383at2759"/>
<feature type="domain" description="Rho-GAP" evidence="5">
    <location>
        <begin position="780"/>
        <end position="991"/>
    </location>
</feature>
<feature type="compositionally biased region" description="Polar residues" evidence="2">
    <location>
        <begin position="580"/>
        <end position="591"/>
    </location>
</feature>
<dbReference type="InterPro" id="IPR052118">
    <property type="entry name" value="Rho-GAP_regulator"/>
</dbReference>
<dbReference type="SMART" id="SM00324">
    <property type="entry name" value="RhoGAP"/>
    <property type="match status" value="1"/>
</dbReference>
<dbReference type="GO" id="GO:0046578">
    <property type="term" value="P:regulation of Ras protein signal transduction"/>
    <property type="evidence" value="ECO:0000318"/>
    <property type="project" value="GO_Central"/>
</dbReference>
<reference evidence="7" key="1">
    <citation type="submission" date="2015-02" db="EMBL/GenBank/DDBJ databases">
        <title>Genome sequencing for Strongylocentrotus purpuratus.</title>
        <authorList>
            <person name="Murali S."/>
            <person name="Liu Y."/>
            <person name="Vee V."/>
            <person name="English A."/>
            <person name="Wang M."/>
            <person name="Skinner E."/>
            <person name="Han Y."/>
            <person name="Muzny D.M."/>
            <person name="Worley K.C."/>
            <person name="Gibbs R.A."/>
        </authorList>
    </citation>
    <scope>NUCLEOTIDE SEQUENCE</scope>
</reference>
<dbReference type="FunCoup" id="A0A7M7T405">
    <property type="interactions" value="13"/>
</dbReference>
<feature type="region of interest" description="Disordered" evidence="2">
    <location>
        <begin position="294"/>
        <end position="320"/>
    </location>
</feature>
<feature type="region of interest" description="Disordered" evidence="2">
    <location>
        <begin position="215"/>
        <end position="234"/>
    </location>
</feature>
<dbReference type="GeneID" id="590613"/>
<feature type="region of interest" description="Disordered" evidence="2">
    <location>
        <begin position="1"/>
        <end position="37"/>
    </location>
</feature>
<name>A0A7M7T405_STRPU</name>
<dbReference type="PANTHER" id="PTHR46150:SF3">
    <property type="entry name" value="RHO GTPASE-ACTIVATING PROTEIN 100F"/>
    <property type="match status" value="1"/>
</dbReference>
<dbReference type="InterPro" id="IPR000008">
    <property type="entry name" value="C2_dom"/>
</dbReference>
<dbReference type="InterPro" id="IPR001478">
    <property type="entry name" value="PDZ"/>
</dbReference>
<feature type="compositionally biased region" description="Basic and acidic residues" evidence="2">
    <location>
        <begin position="1055"/>
        <end position="1064"/>
    </location>
</feature>
<dbReference type="SMART" id="SM00228">
    <property type="entry name" value="PDZ"/>
    <property type="match status" value="1"/>
</dbReference>
<protein>
    <recommendedName>
        <fullName evidence="8">Rho GTPase-activating protein 100F</fullName>
    </recommendedName>
</protein>
<dbReference type="Pfam" id="PF00595">
    <property type="entry name" value="PDZ"/>
    <property type="match status" value="1"/>
</dbReference>
<dbReference type="Gene3D" id="1.10.555.10">
    <property type="entry name" value="Rho GTPase activation protein"/>
    <property type="match status" value="1"/>
</dbReference>
<reference evidence="6" key="2">
    <citation type="submission" date="2021-01" db="UniProtKB">
        <authorList>
            <consortium name="EnsemblMetazoa"/>
        </authorList>
    </citation>
    <scope>IDENTIFICATION</scope>
</reference>
<dbReference type="PROSITE" id="PS50004">
    <property type="entry name" value="C2"/>
    <property type="match status" value="1"/>
</dbReference>
<dbReference type="Gene3D" id="2.60.40.150">
    <property type="entry name" value="C2 domain"/>
    <property type="match status" value="1"/>
</dbReference>
<feature type="compositionally biased region" description="Polar residues" evidence="2">
    <location>
        <begin position="1"/>
        <end position="33"/>
    </location>
</feature>
<dbReference type="InterPro" id="IPR057459">
    <property type="entry name" value="SYDE1/2_C2"/>
</dbReference>
<dbReference type="PANTHER" id="PTHR46150">
    <property type="entry name" value="RHO GTPASE-ACTIVATING PROTEIN 100F"/>
    <property type="match status" value="1"/>
</dbReference>
<evidence type="ECO:0000256" key="2">
    <source>
        <dbReference type="SAM" id="MobiDB-lite"/>
    </source>
</evidence>
<evidence type="ECO:0000259" key="3">
    <source>
        <dbReference type="PROSITE" id="PS50004"/>
    </source>
</evidence>
<keyword evidence="1" id="KW-0343">GTPase activation</keyword>
<dbReference type="PROSITE" id="PS50106">
    <property type="entry name" value="PDZ"/>
    <property type="match status" value="1"/>
</dbReference>
<feature type="compositionally biased region" description="Basic and acidic residues" evidence="2">
    <location>
        <begin position="302"/>
        <end position="320"/>
    </location>
</feature>
<feature type="region of interest" description="Disordered" evidence="2">
    <location>
        <begin position="361"/>
        <end position="382"/>
    </location>
</feature>
<dbReference type="RefSeq" id="XP_030852223.1">
    <property type="nucleotide sequence ID" value="XM_030996363.1"/>
</dbReference>
<feature type="domain" description="C2" evidence="3">
    <location>
        <begin position="621"/>
        <end position="741"/>
    </location>
</feature>
<dbReference type="KEGG" id="spu:590613"/>
<proteinExistence type="predicted"/>
<feature type="compositionally biased region" description="Low complexity" evidence="2">
    <location>
        <begin position="529"/>
        <end position="542"/>
    </location>
</feature>
<dbReference type="Proteomes" id="UP000007110">
    <property type="component" value="Unassembled WGS sequence"/>
</dbReference>
<dbReference type="GO" id="GO:0016477">
    <property type="term" value="P:cell migration"/>
    <property type="evidence" value="ECO:0000318"/>
    <property type="project" value="GO_Central"/>
</dbReference>
<feature type="region of interest" description="Disordered" evidence="2">
    <location>
        <begin position="455"/>
        <end position="542"/>
    </location>
</feature>
<dbReference type="AlphaFoldDB" id="A0A7M7T405"/>
<feature type="region of interest" description="Disordered" evidence="2">
    <location>
        <begin position="570"/>
        <end position="608"/>
    </location>
</feature>
<dbReference type="SUPFAM" id="SSF50156">
    <property type="entry name" value="PDZ domain-like"/>
    <property type="match status" value="1"/>
</dbReference>
<dbReference type="PROSITE" id="PS50238">
    <property type="entry name" value="RHOGAP"/>
    <property type="match status" value="1"/>
</dbReference>
<feature type="region of interest" description="Disordered" evidence="2">
    <location>
        <begin position="1001"/>
        <end position="1080"/>
    </location>
</feature>
<dbReference type="GO" id="GO:0097060">
    <property type="term" value="C:synaptic membrane"/>
    <property type="evidence" value="ECO:0000318"/>
    <property type="project" value="GO_Central"/>
</dbReference>
<evidence type="ECO:0000313" key="6">
    <source>
        <dbReference type="EnsemblMetazoa" id="XP_030852223"/>
    </source>
</evidence>
<dbReference type="GO" id="GO:0007165">
    <property type="term" value="P:signal transduction"/>
    <property type="evidence" value="ECO:0007669"/>
    <property type="project" value="InterPro"/>
</dbReference>
<dbReference type="GO" id="GO:0005096">
    <property type="term" value="F:GTPase activator activity"/>
    <property type="evidence" value="ECO:0000318"/>
    <property type="project" value="GO_Central"/>
</dbReference>
<dbReference type="InterPro" id="IPR035892">
    <property type="entry name" value="C2_domain_sf"/>
</dbReference>
<accession>A0A7M7T405</accession>
<sequence>MSDRNQGASSNSYEVTSNTKSAVKQTRSHSSSAEGIRTEIREMQIDGPAGFRHVGGITSDTVQAIQAAEREHFADLSRAEEFDNMTLVSHLDGRMNGGKPKIGVIQEREIQGGAFLLRTVEILKIPGETLGFYIREGDGFERLDGIFVSRLMLGGLVEDSGMIRVGDEILYVNNVDVSFKSLDDVYMVMQIPTRLLITLKSRQIGRSSYRHSSSQIHSARYDKSGSFPASPGRHSAALSSIIGLDPDRQSSPRSSSMLEAVKNEQDITAQYKLSRRVDDGGRVETRVSKTEYTSTQSAYCPQKEDFISSKSGKGDREPSRQRDIVMKRVLSRNRSATTGIIDDGPIPDPSLLPESQSEINLKHAPRLSRPGSFDPSIQTEEDSDSMVFVDEDFEESLSSSFQNMHGMRSSAPVQGSTSSHRHQQRPYSTIIPPDRSLLDDRDKDEGKVLLSVKSSDAVSKMRHSSSSDNIVASNWADDTKGAAVRKQPKSPNEEAFDRGMISAIRKRIDPRMTRQRSNPDEQRASEMESSGGRSRKSGQSGRSTYLEMFSQQRLPALLRNVGPGRKISMASLAGKKSEQSTESLGDENSSKYVPKPSPDKKSRKISSSKQLDIDISQFIKIKGDVSARTRNRHLPSSGILALHLSGGRKMAPALASRNQLRDLYCVIEIDSVHKAQTATVTGRDEFCWDERFEIDLERAQDMGIMVYSYGWNPEGRQKLCHKSLIRLTQILIHAKSKDDTYNLAIRMEPRGILYISMAFTERHATLKRVPSLDRRGLFGVPLDVVVRREGSSRLIPILVQKCVHEIEVRGINVIGIYRVCGSAKKKKKLHDEFETASALVDLSYDNYPDINIITGVLKDYLRELPDPLMPPAMVERVMTVLAGASPDDPVCNGDDALSVMEVVGHYKQETVEYVLDHLKNVIVNSERNKMTPYNLAVCFGPVLMSSGKEDGRGGRGSRGATDVRADICRGDSREKSVDCAEKHIELLSCLLEVWPVRRGLETENSDNSTASKASEDKPSSDKPSSDEPVAPDNQEEDSCYHSNDDLNDGPAPPEGEARQKKESDSSEVNWDSENLEVSAC</sequence>
<dbReference type="Pfam" id="PF25336">
    <property type="entry name" value="C2_SYDE"/>
    <property type="match status" value="1"/>
</dbReference>
<feature type="region of interest" description="Disordered" evidence="2">
    <location>
        <begin position="397"/>
        <end position="441"/>
    </location>
</feature>
<evidence type="ECO:0000256" key="1">
    <source>
        <dbReference type="ARBA" id="ARBA00022468"/>
    </source>
</evidence>
<evidence type="ECO:0000259" key="5">
    <source>
        <dbReference type="PROSITE" id="PS50238"/>
    </source>
</evidence>
<feature type="domain" description="PDZ" evidence="4">
    <location>
        <begin position="119"/>
        <end position="190"/>
    </location>
</feature>
<dbReference type="SUPFAM" id="SSF48350">
    <property type="entry name" value="GTPase activation domain, GAP"/>
    <property type="match status" value="1"/>
</dbReference>
<dbReference type="InParanoid" id="A0A7M7T405"/>
<dbReference type="CDD" id="cd04379">
    <property type="entry name" value="RhoGAP_SYD1"/>
    <property type="match status" value="1"/>
</dbReference>